<reference evidence="1 2" key="1">
    <citation type="submission" date="2020-04" db="EMBL/GenBank/DDBJ databases">
        <title>Perkinsus olseni comparative genomics.</title>
        <authorList>
            <person name="Bogema D.R."/>
        </authorList>
    </citation>
    <scope>NUCLEOTIDE SEQUENCE [LARGE SCALE GENOMIC DNA]</scope>
    <source>
        <strain evidence="1">00978-12</strain>
    </source>
</reference>
<evidence type="ECO:0000313" key="2">
    <source>
        <dbReference type="Proteomes" id="UP000541610"/>
    </source>
</evidence>
<sequence length="352" mass="38504">MPATPRTSFWARRRLSCEGASKSKSWKWVIVANIVLLQMVIPVGADALVDGTVDNAIRDPELRSLRLSVVTQSPPDCLVLRSKRENHCWYVLKGPGKLVGGTYLTSNNSGYTGFANLAMAAILASNSSPVNVGVGAFGRTIWLFNLPGGTSVGVDLSIPEFAKTGGYDYLSGKRLDFPIFLNTRATVPHAGTVRAQGHKNATAFVDMKYGTSELVAVVRAEGTAGSLSSSIIFFASIRPYDATFEHWRYSAYISFNISGNPFEICGIFRPFSVDSSMDHGHSAAVLPNQIAFDLELESTNIFYHVINDLVASTTDYHIADAIQQRWLGYERVMRLSWLIGISVDRSYSGTIN</sequence>
<evidence type="ECO:0000313" key="1">
    <source>
        <dbReference type="EMBL" id="KAF4679200.1"/>
    </source>
</evidence>
<accession>A0A7J6N6X7</accession>
<gene>
    <name evidence="1" type="ORF">FOZ60_015343</name>
</gene>
<dbReference type="AlphaFoldDB" id="A0A7J6N6X7"/>
<comment type="caution">
    <text evidence="1">The sequence shown here is derived from an EMBL/GenBank/DDBJ whole genome shotgun (WGS) entry which is preliminary data.</text>
</comment>
<organism evidence="1 2">
    <name type="scientific">Perkinsus olseni</name>
    <name type="common">Perkinsus atlanticus</name>
    <dbReference type="NCBI Taxonomy" id="32597"/>
    <lineage>
        <taxon>Eukaryota</taxon>
        <taxon>Sar</taxon>
        <taxon>Alveolata</taxon>
        <taxon>Perkinsozoa</taxon>
        <taxon>Perkinsea</taxon>
        <taxon>Perkinsida</taxon>
        <taxon>Perkinsidae</taxon>
        <taxon>Perkinsus</taxon>
    </lineage>
</organism>
<proteinExistence type="predicted"/>
<name>A0A7J6N6X7_PEROL</name>
<protein>
    <submittedName>
        <fullName evidence="1">Uncharacterized protein</fullName>
    </submittedName>
</protein>
<dbReference type="EMBL" id="JABANP010000769">
    <property type="protein sequence ID" value="KAF4679200.1"/>
    <property type="molecule type" value="Genomic_DNA"/>
</dbReference>
<dbReference type="Proteomes" id="UP000541610">
    <property type="component" value="Unassembled WGS sequence"/>
</dbReference>